<dbReference type="RefSeq" id="WP_274200405.1">
    <property type="nucleotide sequence ID" value="NZ_JAQZAO010000004.1"/>
</dbReference>
<gene>
    <name evidence="3" type="ORF">PGB27_10995</name>
</gene>
<feature type="compositionally biased region" description="Low complexity" evidence="1">
    <location>
        <begin position="28"/>
        <end position="81"/>
    </location>
</feature>
<keyword evidence="4" id="KW-1185">Reference proteome</keyword>
<feature type="transmembrane region" description="Helical" evidence="2">
    <location>
        <begin position="155"/>
        <end position="176"/>
    </location>
</feature>
<keyword evidence="2" id="KW-0812">Transmembrane</keyword>
<dbReference type="EMBL" id="JAQZAO010000004">
    <property type="protein sequence ID" value="MDD7965870.1"/>
    <property type="molecule type" value="Genomic_DNA"/>
</dbReference>
<reference evidence="3 4" key="1">
    <citation type="submission" date="2023-02" db="EMBL/GenBank/DDBJ databases">
        <title>Genome sequencing required for Actinomycetospora new species description.</title>
        <authorList>
            <person name="Saimee Y."/>
            <person name="Duangmal K."/>
        </authorList>
    </citation>
    <scope>NUCLEOTIDE SEQUENCE [LARGE SCALE GENOMIC DNA]</scope>
    <source>
        <strain evidence="3 4">DW7H6</strain>
    </source>
</reference>
<keyword evidence="2" id="KW-0472">Membrane</keyword>
<name>A0ABT5STR1_9PSEU</name>
<feature type="compositionally biased region" description="Pro residues" evidence="1">
    <location>
        <begin position="114"/>
        <end position="123"/>
    </location>
</feature>
<evidence type="ECO:0000256" key="1">
    <source>
        <dbReference type="SAM" id="MobiDB-lite"/>
    </source>
</evidence>
<evidence type="ECO:0000313" key="3">
    <source>
        <dbReference type="EMBL" id="MDD7965870.1"/>
    </source>
</evidence>
<feature type="region of interest" description="Disordered" evidence="1">
    <location>
        <begin position="1"/>
        <end position="151"/>
    </location>
</feature>
<keyword evidence="2" id="KW-1133">Transmembrane helix</keyword>
<comment type="caution">
    <text evidence="3">The sequence shown here is derived from an EMBL/GenBank/DDBJ whole genome shotgun (WGS) entry which is preliminary data.</text>
</comment>
<feature type="compositionally biased region" description="Basic and acidic residues" evidence="1">
    <location>
        <begin position="1"/>
        <end position="11"/>
    </location>
</feature>
<proteinExistence type="predicted"/>
<evidence type="ECO:0000313" key="4">
    <source>
        <dbReference type="Proteomes" id="UP001300763"/>
    </source>
</evidence>
<dbReference type="Proteomes" id="UP001300763">
    <property type="component" value="Unassembled WGS sequence"/>
</dbReference>
<evidence type="ECO:0000256" key="2">
    <source>
        <dbReference type="SAM" id="Phobius"/>
    </source>
</evidence>
<accession>A0ABT5STR1</accession>
<organism evidence="3 4">
    <name type="scientific">Actinomycetospora lemnae</name>
    <dbReference type="NCBI Taxonomy" id="3019891"/>
    <lineage>
        <taxon>Bacteria</taxon>
        <taxon>Bacillati</taxon>
        <taxon>Actinomycetota</taxon>
        <taxon>Actinomycetes</taxon>
        <taxon>Pseudonocardiales</taxon>
        <taxon>Pseudonocardiaceae</taxon>
        <taxon>Actinomycetospora</taxon>
    </lineage>
</organism>
<protein>
    <submittedName>
        <fullName evidence="3">Uncharacterized protein</fullName>
    </submittedName>
</protein>
<sequence length="478" mass="48309">MAGDDEIRHDGPAAPPGPDSRATEVHPTADSAPTTATPPGAWTPGAAGPVGAAGAAGAASSPWGSSASSTGPVPGDQHGYPGQQGYGQQGYGPPTNPGTAPFTGYGPQAGYPGPSGPPGPGGPGGPGGWPGQWGPPPSGPGGPGQQGGPPRRRRWIIPVAAAVVLLLVLGTVLFVVTRPASPSATLEATVADVRGWEGVTYGGRIDDDQGGQATLEVVVDSAGHATGSVTRDAGGRAEFVVAGDEQALRGDRAWWEGRTAGRPELAERLDGVWLSDAYPELPAGLPTWAVAPGALADRIAAPDVGEQEQGVVVDGREARVLTPGTDGRSVTVVDGEPPALVAVELPGFGSGREGPVTVARADPARLQELQTLVGQVPSMKSYIVAITERPQIALTLEGGENTCRTPTCTVTARLVNSGTLATSGTIVVTLNDVEVARHPFRSDPGSNLAFPTSAPNPVYDQPGASVSVLWRARVEGGR</sequence>